<reference evidence="3" key="1">
    <citation type="submission" date="2016-11" db="EMBL/GenBank/DDBJ databases">
        <authorList>
            <person name="Varghese N."/>
            <person name="Submissions S."/>
        </authorList>
    </citation>
    <scope>NUCLEOTIDE SEQUENCE [LARGE SCALE GENOMIC DNA]</scope>
    <source>
        <strain evidence="3">CGMCC 1.2749</strain>
    </source>
</reference>
<keyword evidence="1" id="KW-1133">Transmembrane helix</keyword>
<dbReference type="STRING" id="178356.SAMN05216269_11534"/>
<keyword evidence="1" id="KW-0472">Membrane</keyword>
<sequence>MLNRILLIEKEIIYVFTVFLILFNLVSLYFIVDLLSYDEIVGYLTNGEIKSGNPRNLAFLFFGTTLSNLLFISVTLMARFFSKNAIKTFELK</sequence>
<feature type="transmembrane region" description="Helical" evidence="1">
    <location>
        <begin position="57"/>
        <end position="82"/>
    </location>
</feature>
<dbReference type="EMBL" id="FRCL01000015">
    <property type="protein sequence ID" value="SHN13837.1"/>
    <property type="molecule type" value="Genomic_DNA"/>
</dbReference>
<keyword evidence="1" id="KW-0812">Transmembrane</keyword>
<feature type="transmembrane region" description="Helical" evidence="1">
    <location>
        <begin position="12"/>
        <end position="37"/>
    </location>
</feature>
<evidence type="ECO:0000313" key="2">
    <source>
        <dbReference type="EMBL" id="SHN13837.1"/>
    </source>
</evidence>
<accession>A0A1M7PAN8</accession>
<organism evidence="2 3">
    <name type="scientific">Flavobacterium xinjiangense</name>
    <dbReference type="NCBI Taxonomy" id="178356"/>
    <lineage>
        <taxon>Bacteria</taxon>
        <taxon>Pseudomonadati</taxon>
        <taxon>Bacteroidota</taxon>
        <taxon>Flavobacteriia</taxon>
        <taxon>Flavobacteriales</taxon>
        <taxon>Flavobacteriaceae</taxon>
        <taxon>Flavobacterium</taxon>
    </lineage>
</organism>
<evidence type="ECO:0000256" key="1">
    <source>
        <dbReference type="SAM" id="Phobius"/>
    </source>
</evidence>
<protein>
    <submittedName>
        <fullName evidence="2">Uncharacterized protein</fullName>
    </submittedName>
</protein>
<dbReference type="AlphaFoldDB" id="A0A1M7PAN8"/>
<gene>
    <name evidence="2" type="ORF">SAMN05216269_11534</name>
</gene>
<proteinExistence type="predicted"/>
<name>A0A1M7PAN8_9FLAO</name>
<evidence type="ECO:0000313" key="3">
    <source>
        <dbReference type="Proteomes" id="UP000184092"/>
    </source>
</evidence>
<dbReference type="Proteomes" id="UP000184092">
    <property type="component" value="Unassembled WGS sequence"/>
</dbReference>
<keyword evidence="3" id="KW-1185">Reference proteome</keyword>